<dbReference type="Pfam" id="PF20112">
    <property type="entry name" value="DUF6502"/>
    <property type="match status" value="1"/>
</dbReference>
<evidence type="ECO:0000313" key="2">
    <source>
        <dbReference type="Proteomes" id="UP000501534"/>
    </source>
</evidence>
<name>A0A6M4H444_9PROT</name>
<keyword evidence="2" id="KW-1185">Reference proteome</keyword>
<proteinExistence type="predicted"/>
<dbReference type="Proteomes" id="UP000501534">
    <property type="component" value="Chromosome"/>
</dbReference>
<reference evidence="1 2" key="1">
    <citation type="submission" date="2020-04" db="EMBL/GenBank/DDBJ databases">
        <title>Usitatibacter rugosus gen. nov., sp. nov. and Usitatibacter palustris sp. nov., novel members of Usitatibacteraceae fam. nov. within the order Nitrosomonadales isolated from soil.</title>
        <authorList>
            <person name="Huber K.J."/>
            <person name="Neumann-Schaal M."/>
            <person name="Geppert A."/>
            <person name="Luckner M."/>
            <person name="Wanner G."/>
            <person name="Overmann J."/>
        </authorList>
    </citation>
    <scope>NUCLEOTIDE SEQUENCE [LARGE SCALE GENOMIC DNA]</scope>
    <source>
        <strain evidence="1 2">0125_3</strain>
    </source>
</reference>
<protein>
    <submittedName>
        <fullName evidence="1">Uncharacterized protein</fullName>
    </submittedName>
</protein>
<dbReference type="EMBL" id="CP053069">
    <property type="protein sequence ID" value="QJR12667.1"/>
    <property type="molecule type" value="Genomic_DNA"/>
</dbReference>
<dbReference type="InterPro" id="IPR045445">
    <property type="entry name" value="DUF6502"/>
</dbReference>
<organism evidence="1 2">
    <name type="scientific">Usitatibacter rugosus</name>
    <dbReference type="NCBI Taxonomy" id="2732067"/>
    <lineage>
        <taxon>Bacteria</taxon>
        <taxon>Pseudomonadati</taxon>
        <taxon>Pseudomonadota</taxon>
        <taxon>Betaproteobacteria</taxon>
        <taxon>Nitrosomonadales</taxon>
        <taxon>Usitatibacteraceae</taxon>
        <taxon>Usitatibacter</taxon>
    </lineage>
</organism>
<dbReference type="KEGG" id="uru:DSM104443_03759"/>
<evidence type="ECO:0000313" key="1">
    <source>
        <dbReference type="EMBL" id="QJR12667.1"/>
    </source>
</evidence>
<sequence>MSESESKTRQSAVLRALARVLRPVARLLIAGGVPIQAASESLKRAYVEAAQRHFGEEAGTDSRLSLLTGINRKEVRRLTTPAADEWGPESVTSFASAVYTAWTLREEWRGADGKPRALPLRGEGSFDVLVKGVTRDLRPSSVLAELVRLGYAETGVDDTVRPVGDAFLSQREFTDRLGPLAENLQDHADAAVANVLGASPPFLERTLFGDELSEESAKVLHEEARAHWKRVHDELIARADVLEAEDQRLGRPATTRIRVGVYVYVETPSGDATASPQKKESDED</sequence>
<dbReference type="AlphaFoldDB" id="A0A6M4H444"/>
<accession>A0A6M4H444</accession>
<gene>
    <name evidence="1" type="ORF">DSM104443_03759</name>
</gene>